<dbReference type="PANTHER" id="PTHR30290">
    <property type="entry name" value="PERIPLASMIC BINDING COMPONENT OF ABC TRANSPORTER"/>
    <property type="match status" value="1"/>
</dbReference>
<evidence type="ECO:0000313" key="7">
    <source>
        <dbReference type="Proteomes" id="UP000000692"/>
    </source>
</evidence>
<feature type="signal peptide" evidence="4">
    <location>
        <begin position="1"/>
        <end position="22"/>
    </location>
</feature>
<dbReference type="PANTHER" id="PTHR30290:SF64">
    <property type="entry name" value="ABC TRANSPORTER PERIPLASMIC BINDING PROTEIN"/>
    <property type="match status" value="1"/>
</dbReference>
<accession>F9Y5I9</accession>
<evidence type="ECO:0000313" key="6">
    <source>
        <dbReference type="EMBL" id="AEM40742.1"/>
    </source>
</evidence>
<dbReference type="KEGG" id="kvl:KVU_0903"/>
<feature type="domain" description="Solute-binding protein family 5" evidence="5">
    <location>
        <begin position="99"/>
        <end position="509"/>
    </location>
</feature>
<dbReference type="GO" id="GO:0042884">
    <property type="term" value="P:microcin transport"/>
    <property type="evidence" value="ECO:0007669"/>
    <property type="project" value="TreeGrafter"/>
</dbReference>
<dbReference type="InterPro" id="IPR030678">
    <property type="entry name" value="Peptide/Ni-bd"/>
</dbReference>
<dbReference type="RefSeq" id="WP_014537699.1">
    <property type="nucleotide sequence ID" value="NC_017384.1"/>
</dbReference>
<comment type="subcellular location">
    <subcellularLocation>
        <location evidence="1">Periplasm</location>
    </subcellularLocation>
</comment>
<dbReference type="GO" id="GO:0043190">
    <property type="term" value="C:ATP-binding cassette (ABC) transporter complex"/>
    <property type="evidence" value="ECO:0007669"/>
    <property type="project" value="InterPro"/>
</dbReference>
<evidence type="ECO:0000256" key="1">
    <source>
        <dbReference type="ARBA" id="ARBA00004418"/>
    </source>
</evidence>
<dbReference type="PATRIC" id="fig|759362.5.peg.933"/>
<evidence type="ECO:0000256" key="2">
    <source>
        <dbReference type="ARBA" id="ARBA00005695"/>
    </source>
</evidence>
<dbReference type="InterPro" id="IPR000914">
    <property type="entry name" value="SBP_5_dom"/>
</dbReference>
<keyword evidence="7" id="KW-1185">Reference proteome</keyword>
<dbReference type="Proteomes" id="UP000000692">
    <property type="component" value="Chromosome"/>
</dbReference>
<dbReference type="AlphaFoldDB" id="F9Y5I9"/>
<keyword evidence="3 4" id="KW-0732">Signal</keyword>
<organism evidence="6 7">
    <name type="scientific">Ketogulonicigenium vulgare (strain WSH-001)</name>
    <dbReference type="NCBI Taxonomy" id="759362"/>
    <lineage>
        <taxon>Bacteria</taxon>
        <taxon>Pseudomonadati</taxon>
        <taxon>Pseudomonadota</taxon>
        <taxon>Alphaproteobacteria</taxon>
        <taxon>Rhodobacterales</taxon>
        <taxon>Roseobacteraceae</taxon>
        <taxon>Ketogulonicigenium</taxon>
    </lineage>
</organism>
<evidence type="ECO:0000256" key="4">
    <source>
        <dbReference type="SAM" id="SignalP"/>
    </source>
</evidence>
<comment type="similarity">
    <text evidence="2">Belongs to the bacterial solute-binding protein 5 family.</text>
</comment>
<dbReference type="GO" id="GO:0030288">
    <property type="term" value="C:outer membrane-bounded periplasmic space"/>
    <property type="evidence" value="ECO:0007669"/>
    <property type="project" value="TreeGrafter"/>
</dbReference>
<gene>
    <name evidence="6" type="ordered locus">KVU_0903</name>
</gene>
<reference evidence="6 7" key="1">
    <citation type="journal article" date="2011" name="J. Bacteriol.">
        <title>Complete genome sequence of the industrial strain Ketogulonicigenium vulgare WSH-001.</title>
        <authorList>
            <person name="Liu L."/>
            <person name="Li Y."/>
            <person name="Zhang J."/>
            <person name="Zhou Z."/>
            <person name="Liu J."/>
            <person name="Li X."/>
            <person name="Zhou J."/>
            <person name="Du G."/>
            <person name="Wang L."/>
            <person name="Chen J."/>
        </authorList>
    </citation>
    <scope>NUCLEOTIDE SEQUENCE [LARGE SCALE GENOMIC DNA]</scope>
    <source>
        <strain evidence="6 7">WSH-001</strain>
    </source>
</reference>
<dbReference type="CDD" id="cd08497">
    <property type="entry name" value="MbnE-like"/>
    <property type="match status" value="1"/>
</dbReference>
<dbReference type="SUPFAM" id="SSF53850">
    <property type="entry name" value="Periplasmic binding protein-like II"/>
    <property type="match status" value="1"/>
</dbReference>
<protein>
    <submittedName>
        <fullName evidence="6">ABC transporter, periplasmic substrate-binding protein, putative</fullName>
    </submittedName>
</protein>
<dbReference type="OrthoDB" id="9803988at2"/>
<evidence type="ECO:0000256" key="3">
    <source>
        <dbReference type="ARBA" id="ARBA00022729"/>
    </source>
</evidence>
<dbReference type="InterPro" id="IPR039424">
    <property type="entry name" value="SBP_5"/>
</dbReference>
<dbReference type="EMBL" id="CP002018">
    <property type="protein sequence ID" value="AEM40742.1"/>
    <property type="molecule type" value="Genomic_DNA"/>
</dbReference>
<evidence type="ECO:0000259" key="5">
    <source>
        <dbReference type="Pfam" id="PF00496"/>
    </source>
</evidence>
<proteinExistence type="inferred from homology"/>
<dbReference type="Gene3D" id="3.40.190.10">
    <property type="entry name" value="Periplasmic binding protein-like II"/>
    <property type="match status" value="1"/>
</dbReference>
<dbReference type="PIRSF" id="PIRSF002741">
    <property type="entry name" value="MppA"/>
    <property type="match status" value="1"/>
</dbReference>
<dbReference type="eggNOG" id="COG4166">
    <property type="taxonomic scope" value="Bacteria"/>
</dbReference>
<sequence>MITLRRTCTLAAFALLPSFAVAEAQHGIAMYGAPALPADFTHLPYANPDAPTGGRVVTAEVGSFDSLNPYVLRGSVPWQLASLTGESLMGRTLDEPFTLYGLLAESVETPEDRSWVEFTLNAAATFSDGTPVTTQDVIWSFETLGTAGHPRYATFWTKVESIEPVGERGVRITFNTPDRELALLAALRPILQKAQWEGVDFAASDGLQQIPVTSGPYVIDRFEGGRYVSLRRNPDYWGADIPFREGTMNVDEVRFEFFGNETSAFEAFKTGEVNFTRETNVLRWNTQYSFPRVQSGEVVLEELLHQRPTGMTGLVMNTRLPQLADWRMREALIQAFNFEFINETVNGQPQPRIESYFGNSPLGMTEGPATGRVAELLEPFAADLTPGTLEGYAFPVSDGTERNRAGIAQALSLFEQAGWTVGSDGVMRDGSGTAFTFEIVIETGAGEVQSIVEIYVQALNRLGINPTVSAIDSAQYRERTDRYDFGMTYFRRGLSLSPGNEQYLYWGSEGADTVGGRNLMGARSPAIDAMIGTLLTADSNGDFLAAAQALDRALTAGRYVIPFYQWNVARIAHDATLHYPAHHPLFGDWPGWMPDVWWYEAP</sequence>
<dbReference type="HOGENOM" id="CLU_023171_0_0_5"/>
<dbReference type="GO" id="GO:0015833">
    <property type="term" value="P:peptide transport"/>
    <property type="evidence" value="ECO:0007669"/>
    <property type="project" value="TreeGrafter"/>
</dbReference>
<dbReference type="GO" id="GO:1904680">
    <property type="term" value="F:peptide transmembrane transporter activity"/>
    <property type="evidence" value="ECO:0007669"/>
    <property type="project" value="TreeGrafter"/>
</dbReference>
<dbReference type="Pfam" id="PF00496">
    <property type="entry name" value="SBP_bac_5"/>
    <property type="match status" value="1"/>
</dbReference>
<name>F9Y5I9_KETVW</name>
<feature type="chain" id="PRO_5003392088" evidence="4">
    <location>
        <begin position="23"/>
        <end position="602"/>
    </location>
</feature>
<dbReference type="Gene3D" id="3.10.105.10">
    <property type="entry name" value="Dipeptide-binding Protein, Domain 3"/>
    <property type="match status" value="1"/>
</dbReference>